<dbReference type="NCBIfam" id="TIGR00287">
    <property type="entry name" value="cas1"/>
    <property type="match status" value="1"/>
</dbReference>
<dbReference type="Proteomes" id="UP000029093">
    <property type="component" value="Unassembled WGS sequence"/>
</dbReference>
<keyword evidence="8" id="KW-0464">Manganese</keyword>
<dbReference type="GO" id="GO:0004520">
    <property type="term" value="F:DNA endonuclease activity"/>
    <property type="evidence" value="ECO:0007669"/>
    <property type="project" value="InterPro"/>
</dbReference>
<feature type="compositionally biased region" description="Basic and acidic residues" evidence="9">
    <location>
        <begin position="1"/>
        <end position="15"/>
    </location>
</feature>
<name>A0A086ZPM5_9BIFI</name>
<dbReference type="InterPro" id="IPR050646">
    <property type="entry name" value="Cas1"/>
</dbReference>
<dbReference type="GO" id="GO:0051607">
    <property type="term" value="P:defense response to virus"/>
    <property type="evidence" value="ECO:0007669"/>
    <property type="project" value="UniProtKB-UniRule"/>
</dbReference>
<comment type="cofactor">
    <cofactor evidence="8">
        <name>Mg(2+)</name>
        <dbReference type="ChEBI" id="CHEBI:18420"/>
    </cofactor>
    <cofactor evidence="8">
        <name>Mn(2+)</name>
        <dbReference type="ChEBI" id="CHEBI:29035"/>
    </cofactor>
</comment>
<keyword evidence="2 8" id="KW-0479">Metal-binding</keyword>
<dbReference type="AlphaFoldDB" id="A0A086ZPM5"/>
<comment type="similarity">
    <text evidence="8">Belongs to the CRISPR-associated endonuclease Cas1 family.</text>
</comment>
<reference evidence="10 11" key="1">
    <citation type="submission" date="2014-03" db="EMBL/GenBank/DDBJ databases">
        <title>Genomics of Bifidobacteria.</title>
        <authorList>
            <person name="Ventura M."/>
            <person name="Milani C."/>
            <person name="Lugli G.A."/>
        </authorList>
    </citation>
    <scope>NUCLEOTIDE SEQUENCE [LARGE SCALE GENOMIC DNA]</scope>
    <source>
        <strain evidence="10 11">LMG 10736</strain>
    </source>
</reference>
<feature type="binding site" evidence="8">
    <location>
        <position position="280"/>
    </location>
    <ligand>
        <name>Mn(2+)</name>
        <dbReference type="ChEBI" id="CHEBI:29035"/>
    </ligand>
</feature>
<keyword evidence="11" id="KW-1185">Reference proteome</keyword>
<dbReference type="HAMAP" id="MF_01470">
    <property type="entry name" value="Cas1"/>
    <property type="match status" value="1"/>
</dbReference>
<dbReference type="GeneID" id="303204901"/>
<dbReference type="InterPro" id="IPR033641">
    <property type="entry name" value="Cas1_I-E"/>
</dbReference>
<evidence type="ECO:0000256" key="6">
    <source>
        <dbReference type="ARBA" id="ARBA00023118"/>
    </source>
</evidence>
<feature type="binding site" evidence="8">
    <location>
        <position position="200"/>
    </location>
    <ligand>
        <name>Mn(2+)</name>
        <dbReference type="ChEBI" id="CHEBI:29035"/>
    </ligand>
</feature>
<protein>
    <recommendedName>
        <fullName evidence="8">CRISPR-associated endonuclease Cas1</fullName>
        <ecNumber evidence="8">3.1.-.-</ecNumber>
    </recommendedName>
</protein>
<dbReference type="GO" id="GO:0046872">
    <property type="term" value="F:metal ion binding"/>
    <property type="evidence" value="ECO:0007669"/>
    <property type="project" value="UniProtKB-UniRule"/>
</dbReference>
<keyword evidence="7 8" id="KW-0238">DNA-binding</keyword>
<keyword evidence="3 8" id="KW-0255">Endonuclease</keyword>
<sequence length="384" mass="42076">MVEEKPTSEEQEHVGKQLSGNMETSRMTSLSSSTTSSAVSPSDASLPKQRKDKKNGIPGSPPPDVDELARAEDRLSFAYFEHCTVGRKDNAVTMTDENGVIHIPAATLSVLMLGPGSRVTHQAMTVLSSNGVTVLWVGERGIRMYACGRPLTHSSALLQKQAALVSNTRSRLRVARMMYQMRFPGEDVSALTMQQLRGREGARIRKVYRTLSHETGVKWDQRTYDHNDFDAGNDINKALSAANTCLYGVAHAVIVALGCSPGLGFVHVGHERSFVYDIADLYKAEISIPVAFRTVAEGSEDIGADTRRNMRDALYDGSLLPRIVHDIKYLLGDRLTDSSDADAETQDHVGLWDDKLGEVRAGFSYGKEVDDADEIDDEFGAPNI</sequence>
<feature type="compositionally biased region" description="Low complexity" evidence="9">
    <location>
        <begin position="24"/>
        <end position="45"/>
    </location>
</feature>
<keyword evidence="4 8" id="KW-0378">Hydrolase</keyword>
<comment type="subunit">
    <text evidence="8">Homodimer, forms a heterotetramer with a Cas2 homodimer.</text>
</comment>
<dbReference type="InterPro" id="IPR042211">
    <property type="entry name" value="CRISPR-assoc_Cas1_N"/>
</dbReference>
<dbReference type="CDD" id="cd09719">
    <property type="entry name" value="Cas1_I-E"/>
    <property type="match status" value="1"/>
</dbReference>
<dbReference type="Gene3D" id="3.100.10.20">
    <property type="entry name" value="CRISPR-associated endonuclease Cas1, N-terminal domain"/>
    <property type="match status" value="1"/>
</dbReference>
<evidence type="ECO:0000256" key="5">
    <source>
        <dbReference type="ARBA" id="ARBA00022842"/>
    </source>
</evidence>
<dbReference type="Gene3D" id="1.20.120.920">
    <property type="entry name" value="CRISPR-associated endonuclease Cas1, C-terminal domain"/>
    <property type="match status" value="1"/>
</dbReference>
<accession>A0A086ZPM5</accession>
<comment type="function">
    <text evidence="8">CRISPR (clustered regularly interspaced short palindromic repeat), is an adaptive immune system that provides protection against mobile genetic elements (viruses, transposable elements and conjugative plasmids). CRISPR clusters contain spacers, sequences complementary to antecedent mobile elements, and target invading nucleic acids. CRISPR clusters are transcribed and processed into CRISPR RNA (crRNA). Acts as a dsDNA endonuclease. Involved in the integration of spacer DNA into the CRISPR cassette.</text>
</comment>
<feature type="binding site" evidence="8">
    <location>
        <position position="267"/>
    </location>
    <ligand>
        <name>Mn(2+)</name>
        <dbReference type="ChEBI" id="CHEBI:29035"/>
    </ligand>
</feature>
<evidence type="ECO:0000256" key="4">
    <source>
        <dbReference type="ARBA" id="ARBA00022801"/>
    </source>
</evidence>
<evidence type="ECO:0000313" key="10">
    <source>
        <dbReference type="EMBL" id="KFI48475.1"/>
    </source>
</evidence>
<evidence type="ECO:0000256" key="1">
    <source>
        <dbReference type="ARBA" id="ARBA00022722"/>
    </source>
</evidence>
<dbReference type="GO" id="GO:0043571">
    <property type="term" value="P:maintenance of CRISPR repeat elements"/>
    <property type="evidence" value="ECO:0007669"/>
    <property type="project" value="UniProtKB-UniRule"/>
</dbReference>
<dbReference type="PANTHER" id="PTHR34353:SF3">
    <property type="entry name" value="CRISPR-ASSOCIATED ENDONUCLEASE CAS1"/>
    <property type="match status" value="1"/>
</dbReference>
<evidence type="ECO:0000313" key="11">
    <source>
        <dbReference type="Proteomes" id="UP000029093"/>
    </source>
</evidence>
<keyword evidence="5 8" id="KW-0460">Magnesium</keyword>
<comment type="caution">
    <text evidence="10">The sequence shown here is derived from an EMBL/GenBank/DDBJ whole genome shotgun (WGS) entry which is preliminary data.</text>
</comment>
<keyword evidence="1 8" id="KW-0540">Nuclease</keyword>
<gene>
    <name evidence="8" type="primary">cas1</name>
    <name evidence="10" type="ORF">BBOU_0604</name>
</gene>
<evidence type="ECO:0000256" key="3">
    <source>
        <dbReference type="ARBA" id="ARBA00022759"/>
    </source>
</evidence>
<dbReference type="InterPro" id="IPR002729">
    <property type="entry name" value="CRISPR-assoc_Cas1"/>
</dbReference>
<evidence type="ECO:0000256" key="8">
    <source>
        <dbReference type="HAMAP-Rule" id="MF_01470"/>
    </source>
</evidence>
<dbReference type="EMBL" id="JGYQ01000007">
    <property type="protein sequence ID" value="KFI48475.1"/>
    <property type="molecule type" value="Genomic_DNA"/>
</dbReference>
<dbReference type="NCBIfam" id="TIGR03638">
    <property type="entry name" value="cas1_ECOLI"/>
    <property type="match status" value="1"/>
</dbReference>
<dbReference type="InterPro" id="IPR042206">
    <property type="entry name" value="CRISPR-assoc_Cas1_C"/>
</dbReference>
<dbReference type="InterPro" id="IPR019851">
    <property type="entry name" value="CRISPR-assoc_Cas1_ECOLI"/>
</dbReference>
<feature type="region of interest" description="Disordered" evidence="9">
    <location>
        <begin position="1"/>
        <end position="66"/>
    </location>
</feature>
<keyword evidence="6 8" id="KW-0051">Antiviral defense</keyword>
<dbReference type="GO" id="GO:0016787">
    <property type="term" value="F:hydrolase activity"/>
    <property type="evidence" value="ECO:0007669"/>
    <property type="project" value="UniProtKB-KW"/>
</dbReference>
<dbReference type="RefSeq" id="WP_238551973.1">
    <property type="nucleotide sequence ID" value="NZ_JGYQ01000007.1"/>
</dbReference>
<dbReference type="PANTHER" id="PTHR34353">
    <property type="entry name" value="CRISPR-ASSOCIATED ENDONUCLEASE CAS1 1"/>
    <property type="match status" value="1"/>
</dbReference>
<dbReference type="EC" id="3.1.-.-" evidence="8"/>
<dbReference type="GO" id="GO:0003677">
    <property type="term" value="F:DNA binding"/>
    <property type="evidence" value="ECO:0007669"/>
    <property type="project" value="UniProtKB-KW"/>
</dbReference>
<evidence type="ECO:0000256" key="7">
    <source>
        <dbReference type="ARBA" id="ARBA00023125"/>
    </source>
</evidence>
<organism evidence="10 11">
    <name type="scientific">Bifidobacterium boum</name>
    <dbReference type="NCBI Taxonomy" id="78343"/>
    <lineage>
        <taxon>Bacteria</taxon>
        <taxon>Bacillati</taxon>
        <taxon>Actinomycetota</taxon>
        <taxon>Actinomycetes</taxon>
        <taxon>Bifidobacteriales</taxon>
        <taxon>Bifidobacteriaceae</taxon>
        <taxon>Bifidobacterium</taxon>
    </lineage>
</organism>
<evidence type="ECO:0000256" key="9">
    <source>
        <dbReference type="SAM" id="MobiDB-lite"/>
    </source>
</evidence>
<proteinExistence type="inferred from homology"/>
<evidence type="ECO:0000256" key="2">
    <source>
        <dbReference type="ARBA" id="ARBA00022723"/>
    </source>
</evidence>
<dbReference type="Pfam" id="PF01867">
    <property type="entry name" value="Cas_Cas1"/>
    <property type="match status" value="2"/>
</dbReference>